<proteinExistence type="predicted"/>
<dbReference type="EMBL" id="MFEN01000020">
    <property type="protein sequence ID" value="OGE84276.1"/>
    <property type="molecule type" value="Genomic_DNA"/>
</dbReference>
<evidence type="ECO:0000313" key="1">
    <source>
        <dbReference type="EMBL" id="OGE84276.1"/>
    </source>
</evidence>
<organism evidence="1 2">
    <name type="scientific">Candidatus Doudnabacteria bacterium RIFCSPHIGHO2_01_FULL_49_9</name>
    <dbReference type="NCBI Taxonomy" id="1817827"/>
    <lineage>
        <taxon>Bacteria</taxon>
        <taxon>Candidatus Doudnaibacteriota</taxon>
    </lineage>
</organism>
<dbReference type="AlphaFoldDB" id="A0A1F5P301"/>
<name>A0A1F5P301_9BACT</name>
<protein>
    <submittedName>
        <fullName evidence="1">Uncharacterized protein</fullName>
    </submittedName>
</protein>
<evidence type="ECO:0000313" key="2">
    <source>
        <dbReference type="Proteomes" id="UP000176339"/>
    </source>
</evidence>
<sequence>MSELTREHFDKQLEKLVTKDYLVEYTNQVIFPRVEEIVEEKTKAFRNEILTSNDKLAVKLDKILAEQQAITAGFKRLQERINYLEAVVKVLAEKEGLPFTPPEL</sequence>
<gene>
    <name evidence="1" type="ORF">A2846_03020</name>
</gene>
<reference evidence="1 2" key="1">
    <citation type="journal article" date="2016" name="Nat. Commun.">
        <title>Thousands of microbial genomes shed light on interconnected biogeochemical processes in an aquifer system.</title>
        <authorList>
            <person name="Anantharaman K."/>
            <person name="Brown C.T."/>
            <person name="Hug L.A."/>
            <person name="Sharon I."/>
            <person name="Castelle C.J."/>
            <person name="Probst A.J."/>
            <person name="Thomas B.C."/>
            <person name="Singh A."/>
            <person name="Wilkins M.J."/>
            <person name="Karaoz U."/>
            <person name="Brodie E.L."/>
            <person name="Williams K.H."/>
            <person name="Hubbard S.S."/>
            <person name="Banfield J.F."/>
        </authorList>
    </citation>
    <scope>NUCLEOTIDE SEQUENCE [LARGE SCALE GENOMIC DNA]</scope>
</reference>
<dbReference type="Proteomes" id="UP000176339">
    <property type="component" value="Unassembled WGS sequence"/>
</dbReference>
<comment type="caution">
    <text evidence="1">The sequence shown here is derived from an EMBL/GenBank/DDBJ whole genome shotgun (WGS) entry which is preliminary data.</text>
</comment>
<accession>A0A1F5P301</accession>